<protein>
    <submittedName>
        <fullName evidence="2">Putative LexA regulated, SOS response (Modular protein)</fullName>
    </submittedName>
</protein>
<reference evidence="2" key="1">
    <citation type="submission" date="2013-07" db="EMBL/GenBank/DDBJ databases">
        <title>Sub-species coevolution in mutualistic symbiosis.</title>
        <authorList>
            <person name="Murfin K."/>
            <person name="Klassen J."/>
            <person name="Lee M."/>
            <person name="Forst S."/>
            <person name="Stock P."/>
            <person name="Goodrich-Blair H."/>
        </authorList>
    </citation>
    <scope>NUCLEOTIDE SEQUENCE [LARGE SCALE GENOMIC DNA]</scope>
    <source>
        <strain evidence="2">Puntauvense</strain>
    </source>
</reference>
<dbReference type="SUPFAM" id="SSF143422">
    <property type="entry name" value="Transposase IS200-like"/>
    <property type="match status" value="1"/>
</dbReference>
<dbReference type="Pfam" id="PF01797">
    <property type="entry name" value="Y1_Tnp"/>
    <property type="match status" value="1"/>
</dbReference>
<dbReference type="NCBIfam" id="NF033573">
    <property type="entry name" value="transpos_IS200"/>
    <property type="match status" value="1"/>
</dbReference>
<dbReference type="EMBL" id="CBSW010000308">
    <property type="protein sequence ID" value="CDG99480.1"/>
    <property type="molecule type" value="Genomic_DNA"/>
</dbReference>
<proteinExistence type="predicted"/>
<dbReference type="Gene3D" id="3.30.70.1290">
    <property type="entry name" value="Transposase IS200-like"/>
    <property type="match status" value="1"/>
</dbReference>
<dbReference type="GO" id="GO:0006313">
    <property type="term" value="P:DNA transposition"/>
    <property type="evidence" value="ECO:0007669"/>
    <property type="project" value="InterPro"/>
</dbReference>
<dbReference type="GO" id="GO:0006355">
    <property type="term" value="P:regulation of DNA-templated transcription"/>
    <property type="evidence" value="ECO:0007669"/>
    <property type="project" value="InterPro"/>
</dbReference>
<dbReference type="Pfam" id="PF01402">
    <property type="entry name" value="RHH_1"/>
    <property type="match status" value="1"/>
</dbReference>
<dbReference type="HOGENOM" id="CLU_1299317_0_0_6"/>
<dbReference type="PANTHER" id="PTHR33360:SF2">
    <property type="entry name" value="TRANSPOSASE FOR INSERTION SEQUENCE ELEMENT IS200"/>
    <property type="match status" value="1"/>
</dbReference>
<dbReference type="SMART" id="SM01321">
    <property type="entry name" value="Y1_Tnp"/>
    <property type="match status" value="1"/>
</dbReference>
<evidence type="ECO:0000259" key="1">
    <source>
        <dbReference type="SMART" id="SM01321"/>
    </source>
</evidence>
<comment type="caution">
    <text evidence="2">The sequence shown here is derived from an EMBL/GenBank/DDBJ whole genome shotgun (WGS) entry which is preliminary data.</text>
</comment>
<dbReference type="Proteomes" id="UP000028511">
    <property type="component" value="Unassembled WGS sequence"/>
</dbReference>
<accession>A0A077NP88</accession>
<dbReference type="AlphaFoldDB" id="A0A077NP88"/>
<dbReference type="InterPro" id="IPR002145">
    <property type="entry name" value="CopG"/>
</dbReference>
<dbReference type="InterPro" id="IPR010985">
    <property type="entry name" value="Ribbon_hlx_hlx"/>
</dbReference>
<dbReference type="SUPFAM" id="SSF47598">
    <property type="entry name" value="Ribbon-helix-helix"/>
    <property type="match status" value="1"/>
</dbReference>
<organism evidence="2 3">
    <name type="scientific">Xenorhabdus bovienii str. puntauvense</name>
    <dbReference type="NCBI Taxonomy" id="1398201"/>
    <lineage>
        <taxon>Bacteria</taxon>
        <taxon>Pseudomonadati</taxon>
        <taxon>Pseudomonadota</taxon>
        <taxon>Gammaproteobacteria</taxon>
        <taxon>Enterobacterales</taxon>
        <taxon>Morganellaceae</taxon>
        <taxon>Xenorhabdus</taxon>
    </lineage>
</organism>
<gene>
    <name evidence="2" type="ORF">XBP1_990020</name>
</gene>
<sequence length="212" mass="24238">MSQHNEWLDGFLRKRHSVSKLVVHLIFTTKYRRTLFDGCMIEQLREAFTSAATKLECDIIEMDGEQDHVHLLIAYPTHSPISISSCQPSPPSTSSGSRPAKVSLPAILLATPFTIEFMAKEQTDRTTLDLFADERRPGRPKTNPLSRDEQLRINKRNQLRRDKVKGLRRVELKLNEDAVDALNHLAKERNISRSELIEQMLSAQLAENHLTN</sequence>
<evidence type="ECO:0000313" key="3">
    <source>
        <dbReference type="Proteomes" id="UP000028511"/>
    </source>
</evidence>
<evidence type="ECO:0000313" key="2">
    <source>
        <dbReference type="EMBL" id="CDG99480.1"/>
    </source>
</evidence>
<dbReference type="CDD" id="cd21631">
    <property type="entry name" value="RHH_CopG_NikR-like"/>
    <property type="match status" value="1"/>
</dbReference>
<dbReference type="InterPro" id="IPR036515">
    <property type="entry name" value="Transposase_17_sf"/>
</dbReference>
<dbReference type="InterPro" id="IPR002686">
    <property type="entry name" value="Transposase_17"/>
</dbReference>
<name>A0A077NP88_XENBV</name>
<feature type="domain" description="Transposase IS200-like" evidence="1">
    <location>
        <begin position="18"/>
        <end position="110"/>
    </location>
</feature>
<dbReference type="NCBIfam" id="NF008671">
    <property type="entry name" value="PRK11675.1"/>
    <property type="match status" value="1"/>
</dbReference>
<dbReference type="GO" id="GO:0004803">
    <property type="term" value="F:transposase activity"/>
    <property type="evidence" value="ECO:0007669"/>
    <property type="project" value="InterPro"/>
</dbReference>
<dbReference type="GO" id="GO:0003677">
    <property type="term" value="F:DNA binding"/>
    <property type="evidence" value="ECO:0007669"/>
    <property type="project" value="InterPro"/>
</dbReference>
<dbReference type="PANTHER" id="PTHR33360">
    <property type="entry name" value="TRANSPOSASE FOR INSERTION SEQUENCE ELEMENT IS200"/>
    <property type="match status" value="1"/>
</dbReference>